<accession>A0A9P5Q2Y7</accession>
<gene>
    <name evidence="2" type="ORF">BDP27DRAFT_1318667</name>
</gene>
<dbReference type="EMBL" id="JADNRY010000017">
    <property type="protein sequence ID" value="KAF9073657.1"/>
    <property type="molecule type" value="Genomic_DNA"/>
</dbReference>
<keyword evidence="3" id="KW-1185">Reference proteome</keyword>
<evidence type="ECO:0000313" key="2">
    <source>
        <dbReference type="EMBL" id="KAF9073657.1"/>
    </source>
</evidence>
<reference evidence="2" key="1">
    <citation type="submission" date="2020-11" db="EMBL/GenBank/DDBJ databases">
        <authorList>
            <consortium name="DOE Joint Genome Institute"/>
            <person name="Ahrendt S."/>
            <person name="Riley R."/>
            <person name="Andreopoulos W."/>
            <person name="Labutti K."/>
            <person name="Pangilinan J."/>
            <person name="Ruiz-Duenas F.J."/>
            <person name="Barrasa J.M."/>
            <person name="Sanchez-Garcia M."/>
            <person name="Camarero S."/>
            <person name="Miyauchi S."/>
            <person name="Serrano A."/>
            <person name="Linde D."/>
            <person name="Babiker R."/>
            <person name="Drula E."/>
            <person name="Ayuso-Fernandez I."/>
            <person name="Pacheco R."/>
            <person name="Padilla G."/>
            <person name="Ferreira P."/>
            <person name="Barriuso J."/>
            <person name="Kellner H."/>
            <person name="Castanera R."/>
            <person name="Alfaro M."/>
            <person name="Ramirez L."/>
            <person name="Pisabarro A.G."/>
            <person name="Kuo A."/>
            <person name="Tritt A."/>
            <person name="Lipzen A."/>
            <person name="He G."/>
            <person name="Yan M."/>
            <person name="Ng V."/>
            <person name="Cullen D."/>
            <person name="Martin F."/>
            <person name="Rosso M.-N."/>
            <person name="Henrissat B."/>
            <person name="Hibbett D."/>
            <person name="Martinez A.T."/>
            <person name="Grigoriev I.V."/>
        </authorList>
    </citation>
    <scope>NUCLEOTIDE SEQUENCE</scope>
    <source>
        <strain evidence="2">AH 40177</strain>
    </source>
</reference>
<protein>
    <recommendedName>
        <fullName evidence="1">DUF6699 domain-containing protein</fullName>
    </recommendedName>
</protein>
<organism evidence="2 3">
    <name type="scientific">Rhodocollybia butyracea</name>
    <dbReference type="NCBI Taxonomy" id="206335"/>
    <lineage>
        <taxon>Eukaryota</taxon>
        <taxon>Fungi</taxon>
        <taxon>Dikarya</taxon>
        <taxon>Basidiomycota</taxon>
        <taxon>Agaricomycotina</taxon>
        <taxon>Agaricomycetes</taxon>
        <taxon>Agaricomycetidae</taxon>
        <taxon>Agaricales</taxon>
        <taxon>Marasmiineae</taxon>
        <taxon>Omphalotaceae</taxon>
        <taxon>Rhodocollybia</taxon>
    </lineage>
</organism>
<dbReference type="InterPro" id="IPR046522">
    <property type="entry name" value="DUF6699"/>
</dbReference>
<evidence type="ECO:0000259" key="1">
    <source>
        <dbReference type="Pfam" id="PF20415"/>
    </source>
</evidence>
<feature type="domain" description="DUF6699" evidence="1">
    <location>
        <begin position="33"/>
        <end position="128"/>
    </location>
</feature>
<comment type="caution">
    <text evidence="2">The sequence shown here is derived from an EMBL/GenBank/DDBJ whole genome shotgun (WGS) entry which is preliminary data.</text>
</comment>
<name>A0A9P5Q2Y7_9AGAR</name>
<dbReference type="Proteomes" id="UP000772434">
    <property type="component" value="Unassembled WGS sequence"/>
</dbReference>
<dbReference type="Pfam" id="PF20415">
    <property type="entry name" value="DUF6699"/>
    <property type="match status" value="1"/>
</dbReference>
<evidence type="ECO:0000313" key="3">
    <source>
        <dbReference type="Proteomes" id="UP000772434"/>
    </source>
</evidence>
<dbReference type="OrthoDB" id="21474at2759"/>
<proteinExistence type="predicted"/>
<dbReference type="AlphaFoldDB" id="A0A9P5Q2Y7"/>
<sequence>MLAADSTTLKLDLRQRAQLSMNASTFYAYSGVYALAMPVHHIHLVSKAFPWSIDIKSPTVPLTCEAVWNALYAALQEPIADSEWGFFVGERKIRETIEKAAKKRGDKVLKRIDYLGESTVFRGLEKADEFQRMRLLPGTEVCTETWVVKMSD</sequence>